<evidence type="ECO:0000256" key="4">
    <source>
        <dbReference type="SAM" id="MobiDB-lite"/>
    </source>
</evidence>
<evidence type="ECO:0000256" key="1">
    <source>
        <dbReference type="ARBA" id="ARBA00022737"/>
    </source>
</evidence>
<proteinExistence type="predicted"/>
<keyword evidence="1" id="KW-0677">Repeat</keyword>
<evidence type="ECO:0000313" key="5">
    <source>
        <dbReference type="EMBL" id="CAF4173370.1"/>
    </source>
</evidence>
<gene>
    <name evidence="5" type="ORF">OVN521_LOCUS24838</name>
</gene>
<dbReference type="PROSITE" id="PS50088">
    <property type="entry name" value="ANK_REPEAT"/>
    <property type="match status" value="1"/>
</dbReference>
<protein>
    <submittedName>
        <fullName evidence="5">Uncharacterized protein</fullName>
    </submittedName>
</protein>
<feature type="compositionally biased region" description="Polar residues" evidence="4">
    <location>
        <begin position="747"/>
        <end position="758"/>
    </location>
</feature>
<keyword evidence="6" id="KW-1185">Reference proteome</keyword>
<sequence length="789" mass="91433">MSVTSDSFYNNCLYRLLTKKSVYTKDLLQELHSILHEQPELARLCHPIEGSYFHVICRNSNEQENVSHRMIYALSNAGANPNFTNEKGNTPLHEVLIRGFTNIRLDLVQALFRVGVDQRILNKQGKAAYTYLENQSQLIALYDGYGQGIWAAIETNNIQETERLMKDRFISASGCRETLIHVSYLPFDWRFGGRFIKIDCKHENNETLLDKARTRKSSDIVRLLADHQVTIEFVHSILACDWDRASLIHQYEGQFIRMNVSDSLHTLTWVRTGNRTYSKPILEFCLDTKSLEPFETIFNSSTLKSKIDVNVFCTDGLPFFFHMFAKCISSDIQQSIFSNANFNLKSSKGETFLFRLIHLYDEYENKEYLNVFAQILNKQPLLLSQRDEHGRTVVDHIELTSSLSYHKLSIFYEKIKEILMNQIQSNTIIERFILNSFGYHLLLFFNDENAPLTRSANDLLRSLKLRQGLPALMFDLSQAIEENDLVKIRSIFKTQPNIYFAKDWSGRTCGHLAVLYQRRQILTFLYENCHTVMDLKDNLDRTPLHYACIMNDEATITILEKASAKQTIDCFNLLPNDYKTNRSLCCEEFYAQDFPKKELEKCVPGISDYLKLSFYFPLKKSIEENSIENIKLINGEINTMGFYLEDFNPNSYANDWLKGERYIPLLFVALELRSISSIQCLMELGLPLTGRMYISKAVNTKNSRCVSFRTLAEELECFDIIEMMNDLEEDSELKTIFKGYLSSAETNRRQPSINSEQQLKGKKTPAQVSNVNKQNIKNNNHRSQMCILL</sequence>
<feature type="region of interest" description="Disordered" evidence="4">
    <location>
        <begin position="747"/>
        <end position="766"/>
    </location>
</feature>
<organism evidence="5 6">
    <name type="scientific">Rotaria magnacalcarata</name>
    <dbReference type="NCBI Taxonomy" id="392030"/>
    <lineage>
        <taxon>Eukaryota</taxon>
        <taxon>Metazoa</taxon>
        <taxon>Spiralia</taxon>
        <taxon>Gnathifera</taxon>
        <taxon>Rotifera</taxon>
        <taxon>Eurotatoria</taxon>
        <taxon>Bdelloidea</taxon>
        <taxon>Philodinida</taxon>
        <taxon>Philodinidae</taxon>
        <taxon>Rotaria</taxon>
    </lineage>
</organism>
<dbReference type="InterPro" id="IPR051637">
    <property type="entry name" value="Ank_repeat_dom-contain_49"/>
</dbReference>
<dbReference type="AlphaFoldDB" id="A0A819ZQ50"/>
<accession>A0A819ZQ50</accession>
<reference evidence="5" key="1">
    <citation type="submission" date="2021-02" db="EMBL/GenBank/DDBJ databases">
        <authorList>
            <person name="Nowell W R."/>
        </authorList>
    </citation>
    <scope>NUCLEOTIDE SEQUENCE</scope>
</reference>
<evidence type="ECO:0000256" key="2">
    <source>
        <dbReference type="ARBA" id="ARBA00023043"/>
    </source>
</evidence>
<name>A0A819ZQ50_9BILA</name>
<dbReference type="Proteomes" id="UP000663866">
    <property type="component" value="Unassembled WGS sequence"/>
</dbReference>
<keyword evidence="2 3" id="KW-0040">ANK repeat</keyword>
<evidence type="ECO:0000256" key="3">
    <source>
        <dbReference type="PROSITE-ProRule" id="PRU00023"/>
    </source>
</evidence>
<dbReference type="PANTHER" id="PTHR24180:SF45">
    <property type="entry name" value="POLY [ADP-RIBOSE] POLYMERASE TANKYRASE"/>
    <property type="match status" value="1"/>
</dbReference>
<dbReference type="InterPro" id="IPR002110">
    <property type="entry name" value="Ankyrin_rpt"/>
</dbReference>
<comment type="caution">
    <text evidence="5">The sequence shown here is derived from an EMBL/GenBank/DDBJ whole genome shotgun (WGS) entry which is preliminary data.</text>
</comment>
<feature type="repeat" description="ANK" evidence="3">
    <location>
        <begin position="87"/>
        <end position="123"/>
    </location>
</feature>
<evidence type="ECO:0000313" key="6">
    <source>
        <dbReference type="Proteomes" id="UP000663866"/>
    </source>
</evidence>
<dbReference type="SUPFAM" id="SSF48403">
    <property type="entry name" value="Ankyrin repeat"/>
    <property type="match status" value="2"/>
</dbReference>
<dbReference type="PANTHER" id="PTHR24180">
    <property type="entry name" value="CYCLIN-DEPENDENT KINASE INHIBITOR 2C-RELATED"/>
    <property type="match status" value="1"/>
</dbReference>
<dbReference type="InterPro" id="IPR036770">
    <property type="entry name" value="Ankyrin_rpt-contain_sf"/>
</dbReference>
<dbReference type="EMBL" id="CAJOBG010006024">
    <property type="protein sequence ID" value="CAF4173370.1"/>
    <property type="molecule type" value="Genomic_DNA"/>
</dbReference>
<dbReference type="SMART" id="SM00248">
    <property type="entry name" value="ANK"/>
    <property type="match status" value="4"/>
</dbReference>
<dbReference type="Gene3D" id="1.25.40.20">
    <property type="entry name" value="Ankyrin repeat-containing domain"/>
    <property type="match status" value="3"/>
</dbReference>